<proteinExistence type="predicted"/>
<dbReference type="GeneID" id="59330352"/>
<organism evidence="1 2">
    <name type="scientific">Letharia lupina</name>
    <dbReference type="NCBI Taxonomy" id="560253"/>
    <lineage>
        <taxon>Eukaryota</taxon>
        <taxon>Fungi</taxon>
        <taxon>Dikarya</taxon>
        <taxon>Ascomycota</taxon>
        <taxon>Pezizomycotina</taxon>
        <taxon>Lecanoromycetes</taxon>
        <taxon>OSLEUM clade</taxon>
        <taxon>Lecanoromycetidae</taxon>
        <taxon>Lecanorales</taxon>
        <taxon>Lecanorineae</taxon>
        <taxon>Parmeliaceae</taxon>
        <taxon>Letharia</taxon>
    </lineage>
</organism>
<dbReference type="Gene3D" id="2.120.10.70">
    <property type="entry name" value="Fucose-specific lectin"/>
    <property type="match status" value="1"/>
</dbReference>
<dbReference type="SUPFAM" id="SSF89372">
    <property type="entry name" value="Fucose-specific lectin"/>
    <property type="match status" value="1"/>
</dbReference>
<sequence>MDRHYSTLELVRHHEAAGAPELVKHDETANAPERDHDATAFELDAGALAPQAVPDTTPQVFYDTSFPEAHIEESTKERTPSHHITKPVLKWPVVVVAPLASPNLNITPTIQLILNDTSLAAFSLANGDRQLFFQDNTGLIRRAIRTASNSQWNTSSNLGVDWASDAKNRTPLAVTVTDPLNDSETQVTVYYVSENYFLSGTLFDGLGWTQDPTLGNYSTAVDTRSLSTTTIRSGSSDTNATTNSALLYYENADGKVAALLQRITDTVNQDGQFGRSTQWVDITSQQSKSLPNEFRNVPDSEYSNTLYESVKKSVINATFSTPFTSGANFFGCTIGALFYSPPAASLVNGGRVVSSAAILSSLYTIGPNGPGNFSEGNDDDWNDTQDYTSIHQSDVAVFGSYFGIWINGTQPAIIDIANGNSDILVDGMPVNGFPFAPNNAFPFARLASVTSADQSTTFLYHQMNGTTFAEEQWDASLNAWIPTEYITVSDH</sequence>
<evidence type="ECO:0000313" key="2">
    <source>
        <dbReference type="Proteomes" id="UP000593566"/>
    </source>
</evidence>
<name>A0A8H6CE81_9LECA</name>
<evidence type="ECO:0008006" key="3">
    <source>
        <dbReference type="Google" id="ProtNLM"/>
    </source>
</evidence>
<dbReference type="EMBL" id="JACCJB010000013">
    <property type="protein sequence ID" value="KAF6221970.1"/>
    <property type="molecule type" value="Genomic_DNA"/>
</dbReference>
<dbReference type="RefSeq" id="XP_037151405.1">
    <property type="nucleotide sequence ID" value="XM_037292866.1"/>
</dbReference>
<gene>
    <name evidence="1" type="ORF">HO133_001938</name>
</gene>
<protein>
    <recommendedName>
        <fullName evidence="3">Fucose-specific lectin</fullName>
    </recommendedName>
</protein>
<reference evidence="1 2" key="1">
    <citation type="journal article" date="2020" name="Genomics">
        <title>Complete, high-quality genomes from long-read metagenomic sequencing of two wolf lichen thalli reveals enigmatic genome architecture.</title>
        <authorList>
            <person name="McKenzie S.K."/>
            <person name="Walston R.F."/>
            <person name="Allen J.L."/>
        </authorList>
    </citation>
    <scope>NUCLEOTIDE SEQUENCE [LARGE SCALE GENOMIC DNA]</scope>
    <source>
        <strain evidence="1">WasteWater1</strain>
    </source>
</reference>
<accession>A0A8H6CE81</accession>
<dbReference type="Proteomes" id="UP000593566">
    <property type="component" value="Unassembled WGS sequence"/>
</dbReference>
<keyword evidence="2" id="KW-1185">Reference proteome</keyword>
<dbReference type="AlphaFoldDB" id="A0A8H6CE81"/>
<comment type="caution">
    <text evidence="1">The sequence shown here is derived from an EMBL/GenBank/DDBJ whole genome shotgun (WGS) entry which is preliminary data.</text>
</comment>
<evidence type="ECO:0000313" key="1">
    <source>
        <dbReference type="EMBL" id="KAF6221970.1"/>
    </source>
</evidence>